<dbReference type="EMBL" id="CP093348">
    <property type="protein sequence ID" value="WOH03408.1"/>
    <property type="molecule type" value="Genomic_DNA"/>
</dbReference>
<keyword evidence="3" id="KW-1185">Reference proteome</keyword>
<name>A0A164UVU5_DAUCS</name>
<dbReference type="AlphaFoldDB" id="A0A164UVU5"/>
<reference evidence="2" key="2">
    <citation type="submission" date="2022-03" db="EMBL/GenBank/DDBJ databases">
        <title>Draft title - Genomic analysis of global carrot germplasm unveils the trajectory of domestication and the origin of high carotenoid orange carrot.</title>
        <authorList>
            <person name="Iorizzo M."/>
            <person name="Ellison S."/>
            <person name="Senalik D."/>
            <person name="Macko-Podgorni A."/>
            <person name="Grzebelus D."/>
            <person name="Bostan H."/>
            <person name="Rolling W."/>
            <person name="Curaba J."/>
            <person name="Simon P."/>
        </authorList>
    </citation>
    <scope>NUCLEOTIDE SEQUENCE</scope>
    <source>
        <tissue evidence="2">Leaf</tissue>
    </source>
</reference>
<dbReference type="Proteomes" id="UP000077755">
    <property type="component" value="Chromosome 6"/>
</dbReference>
<proteinExistence type="predicted"/>
<evidence type="ECO:0000313" key="3">
    <source>
        <dbReference type="Proteomes" id="UP000077755"/>
    </source>
</evidence>
<gene>
    <name evidence="1" type="ORF">DCAR_023201</name>
    <name evidence="2" type="ORF">DCAR_0622805</name>
</gene>
<evidence type="ECO:0000313" key="1">
    <source>
        <dbReference type="EMBL" id="KZM89436.1"/>
    </source>
</evidence>
<sequence length="101" mass="10837">MIVMASVAMMVFADDSDEGFDIPCFLECAGGCSANQNIKCITSCFERCIIAPPPPAPSPLPELPPCKLACSYSECANLNNDIDKGKCMDKCYKVSCEDNGQ</sequence>
<reference evidence="1" key="1">
    <citation type="journal article" date="2016" name="Nat. Genet.">
        <title>A high-quality carrot genome assembly provides new insights into carotenoid accumulation and asterid genome evolution.</title>
        <authorList>
            <person name="Iorizzo M."/>
            <person name="Ellison S."/>
            <person name="Senalik D."/>
            <person name="Zeng P."/>
            <person name="Satapoomin P."/>
            <person name="Huang J."/>
            <person name="Bowman M."/>
            <person name="Iovene M."/>
            <person name="Sanseverino W."/>
            <person name="Cavagnaro P."/>
            <person name="Yildiz M."/>
            <person name="Macko-Podgorni A."/>
            <person name="Moranska E."/>
            <person name="Grzebelus E."/>
            <person name="Grzebelus D."/>
            <person name="Ashrafi H."/>
            <person name="Zheng Z."/>
            <person name="Cheng S."/>
            <person name="Spooner D."/>
            <person name="Van Deynze A."/>
            <person name="Simon P."/>
        </authorList>
    </citation>
    <scope>NUCLEOTIDE SEQUENCE [LARGE SCALE GENOMIC DNA]</scope>
    <source>
        <tissue evidence="1">Leaf</tissue>
    </source>
</reference>
<dbReference type="Gramene" id="KZM89436">
    <property type="protein sequence ID" value="KZM89436"/>
    <property type="gene ID" value="DCAR_023201"/>
</dbReference>
<protein>
    <submittedName>
        <fullName evidence="1">Uncharacterized protein</fullName>
    </submittedName>
</protein>
<organism evidence="1">
    <name type="scientific">Daucus carota subsp. sativus</name>
    <name type="common">Carrot</name>
    <dbReference type="NCBI Taxonomy" id="79200"/>
    <lineage>
        <taxon>Eukaryota</taxon>
        <taxon>Viridiplantae</taxon>
        <taxon>Streptophyta</taxon>
        <taxon>Embryophyta</taxon>
        <taxon>Tracheophyta</taxon>
        <taxon>Spermatophyta</taxon>
        <taxon>Magnoliopsida</taxon>
        <taxon>eudicotyledons</taxon>
        <taxon>Gunneridae</taxon>
        <taxon>Pentapetalae</taxon>
        <taxon>asterids</taxon>
        <taxon>campanulids</taxon>
        <taxon>Apiales</taxon>
        <taxon>Apiaceae</taxon>
        <taxon>Apioideae</taxon>
        <taxon>Scandiceae</taxon>
        <taxon>Daucinae</taxon>
        <taxon>Daucus</taxon>
        <taxon>Daucus sect. Daucus</taxon>
    </lineage>
</organism>
<dbReference type="EMBL" id="LNRQ01000006">
    <property type="protein sequence ID" value="KZM89436.1"/>
    <property type="molecule type" value="Genomic_DNA"/>
</dbReference>
<evidence type="ECO:0000313" key="2">
    <source>
        <dbReference type="EMBL" id="WOH03408.1"/>
    </source>
</evidence>
<accession>A0A164UVU5</accession>